<dbReference type="EMBL" id="CAJVPS010011869">
    <property type="protein sequence ID" value="CAG8667614.1"/>
    <property type="molecule type" value="Genomic_DNA"/>
</dbReference>
<reference evidence="1" key="1">
    <citation type="submission" date="2021-06" db="EMBL/GenBank/DDBJ databases">
        <authorList>
            <person name="Kallberg Y."/>
            <person name="Tangrot J."/>
            <person name="Rosling A."/>
        </authorList>
    </citation>
    <scope>NUCLEOTIDE SEQUENCE</scope>
    <source>
        <strain evidence="1">FL130A</strain>
    </source>
</reference>
<dbReference type="AlphaFoldDB" id="A0A9N9EBV0"/>
<keyword evidence="2" id="KW-1185">Reference proteome</keyword>
<accession>A0A9N9EBV0</accession>
<dbReference type="Proteomes" id="UP000789508">
    <property type="component" value="Unassembled WGS sequence"/>
</dbReference>
<feature type="non-terminal residue" evidence="1">
    <location>
        <position position="142"/>
    </location>
</feature>
<gene>
    <name evidence="1" type="ORF">ALEPTO_LOCUS10503</name>
</gene>
<comment type="caution">
    <text evidence="1">The sequence shown here is derived from an EMBL/GenBank/DDBJ whole genome shotgun (WGS) entry which is preliminary data.</text>
</comment>
<proteinExistence type="predicted"/>
<name>A0A9N9EBV0_9GLOM</name>
<evidence type="ECO:0000313" key="1">
    <source>
        <dbReference type="EMBL" id="CAG8667614.1"/>
    </source>
</evidence>
<organism evidence="1 2">
    <name type="scientific">Ambispora leptoticha</name>
    <dbReference type="NCBI Taxonomy" id="144679"/>
    <lineage>
        <taxon>Eukaryota</taxon>
        <taxon>Fungi</taxon>
        <taxon>Fungi incertae sedis</taxon>
        <taxon>Mucoromycota</taxon>
        <taxon>Glomeromycotina</taxon>
        <taxon>Glomeromycetes</taxon>
        <taxon>Archaeosporales</taxon>
        <taxon>Ambisporaceae</taxon>
        <taxon>Ambispora</taxon>
    </lineage>
</organism>
<evidence type="ECO:0000313" key="2">
    <source>
        <dbReference type="Proteomes" id="UP000789508"/>
    </source>
</evidence>
<sequence>NHQILKIVIIAVYVLRCKNDLGLVLPALFKDSLPRDSHCHFMAIAISNAIQLPVDLKNLPRSKPEKHVTVQRTSDGDDFKAGVYGALARKIRASTMFELSIGDNNNWSKWVQAQVLFWESRSGNKWNVFLMAMIHGSSWETH</sequence>
<protein>
    <submittedName>
        <fullName evidence="1">7968_t:CDS:1</fullName>
    </submittedName>
</protein>